<sequence length="93" mass="10740">MHVFPSLPSQYLPTYHTERGGRRKKDKERLPSSLPSFLPLTAYNRLPFRKKFAIKEAAMSTCNKMQLVLRLLSFNRRIDMHAARCTALLCAVC</sequence>
<dbReference type="AlphaFoldDB" id="A0A0N4SYT4"/>
<accession>A0A0N4SYT4</accession>
<evidence type="ECO:0000313" key="2">
    <source>
        <dbReference type="EMBL" id="VDN82094.1"/>
    </source>
</evidence>
<keyword evidence="3" id="KW-1185">Reference proteome</keyword>
<dbReference type="WBParaSite" id="BPAG_0000090701-mRNA-1">
    <property type="protein sequence ID" value="BPAG_0000090701-mRNA-1"/>
    <property type="gene ID" value="BPAG_0000090701"/>
</dbReference>
<name>A0A0N4SYT4_BRUPA</name>
<reference evidence="4" key="1">
    <citation type="submission" date="2017-02" db="UniProtKB">
        <authorList>
            <consortium name="WormBaseParasite"/>
        </authorList>
    </citation>
    <scope>IDENTIFICATION</scope>
</reference>
<feature type="region of interest" description="Disordered" evidence="1">
    <location>
        <begin position="1"/>
        <end position="31"/>
    </location>
</feature>
<evidence type="ECO:0000313" key="3">
    <source>
        <dbReference type="Proteomes" id="UP000278627"/>
    </source>
</evidence>
<dbReference type="Proteomes" id="UP000278627">
    <property type="component" value="Unassembled WGS sequence"/>
</dbReference>
<evidence type="ECO:0000313" key="4">
    <source>
        <dbReference type="WBParaSite" id="BPAG_0000090701-mRNA-1"/>
    </source>
</evidence>
<proteinExistence type="predicted"/>
<reference evidence="2 3" key="2">
    <citation type="submission" date="2018-11" db="EMBL/GenBank/DDBJ databases">
        <authorList>
            <consortium name="Pathogen Informatics"/>
        </authorList>
    </citation>
    <scope>NUCLEOTIDE SEQUENCE [LARGE SCALE GENOMIC DNA]</scope>
</reference>
<gene>
    <name evidence="2" type="ORF">BPAG_LOCUS908</name>
</gene>
<protein>
    <submittedName>
        <fullName evidence="2 4">Uncharacterized protein</fullName>
    </submittedName>
</protein>
<dbReference type="EMBL" id="UZAD01000053">
    <property type="protein sequence ID" value="VDN82094.1"/>
    <property type="molecule type" value="Genomic_DNA"/>
</dbReference>
<organism evidence="4">
    <name type="scientific">Brugia pahangi</name>
    <name type="common">Filarial nematode worm</name>
    <dbReference type="NCBI Taxonomy" id="6280"/>
    <lineage>
        <taxon>Eukaryota</taxon>
        <taxon>Metazoa</taxon>
        <taxon>Ecdysozoa</taxon>
        <taxon>Nematoda</taxon>
        <taxon>Chromadorea</taxon>
        <taxon>Rhabditida</taxon>
        <taxon>Spirurina</taxon>
        <taxon>Spiruromorpha</taxon>
        <taxon>Filarioidea</taxon>
        <taxon>Onchocercidae</taxon>
        <taxon>Brugia</taxon>
    </lineage>
</organism>
<evidence type="ECO:0000256" key="1">
    <source>
        <dbReference type="SAM" id="MobiDB-lite"/>
    </source>
</evidence>